<gene>
    <name evidence="4" type="ORF">EDC61_11486</name>
</gene>
<feature type="domain" description="Terminase large subunit gp17-like C-terminal" evidence="3">
    <location>
        <begin position="423"/>
        <end position="580"/>
    </location>
</feature>
<dbReference type="Pfam" id="PF06056">
    <property type="entry name" value="Terminase_5"/>
    <property type="match status" value="1"/>
</dbReference>
<name>A0A4R3JW54_9PROT</name>
<accession>A0A4R3JW54</accession>
<evidence type="ECO:0000256" key="1">
    <source>
        <dbReference type="ARBA" id="ARBA00022612"/>
    </source>
</evidence>
<dbReference type="InterPro" id="IPR009057">
    <property type="entry name" value="Homeodomain-like_sf"/>
</dbReference>
<evidence type="ECO:0000259" key="2">
    <source>
        <dbReference type="Pfam" id="PF06056"/>
    </source>
</evidence>
<keyword evidence="5" id="KW-1185">Reference proteome</keyword>
<evidence type="ECO:0000313" key="4">
    <source>
        <dbReference type="EMBL" id="TCS70759.1"/>
    </source>
</evidence>
<proteinExistence type="predicted"/>
<dbReference type="Pfam" id="PF17289">
    <property type="entry name" value="Terminase_6C"/>
    <property type="match status" value="1"/>
</dbReference>
<organism evidence="4 5">
    <name type="scientific">Sulfuritortus calidifontis</name>
    <dbReference type="NCBI Taxonomy" id="1914471"/>
    <lineage>
        <taxon>Bacteria</taxon>
        <taxon>Pseudomonadati</taxon>
        <taxon>Pseudomonadota</taxon>
        <taxon>Betaproteobacteria</taxon>
        <taxon>Nitrosomonadales</taxon>
        <taxon>Thiobacillaceae</taxon>
        <taxon>Sulfuritortus</taxon>
    </lineage>
</organism>
<protein>
    <submittedName>
        <fullName evidence="4">Phage FluMu gp28-like protein</fullName>
    </submittedName>
</protein>
<dbReference type="Pfam" id="PF03237">
    <property type="entry name" value="Terminase_6N"/>
    <property type="match status" value="1"/>
</dbReference>
<reference evidence="4 5" key="1">
    <citation type="submission" date="2019-03" db="EMBL/GenBank/DDBJ databases">
        <title>Genomic Encyclopedia of Type Strains, Phase IV (KMG-IV): sequencing the most valuable type-strain genomes for metagenomic binning, comparative biology and taxonomic classification.</title>
        <authorList>
            <person name="Goeker M."/>
        </authorList>
    </citation>
    <scope>NUCLEOTIDE SEQUENCE [LARGE SCALE GENOMIC DNA]</scope>
    <source>
        <strain evidence="4 5">DSM 103923</strain>
    </source>
</reference>
<evidence type="ECO:0000313" key="5">
    <source>
        <dbReference type="Proteomes" id="UP000295135"/>
    </source>
</evidence>
<dbReference type="InterPro" id="IPR027417">
    <property type="entry name" value="P-loop_NTPase"/>
</dbReference>
<dbReference type="InterPro" id="IPR010332">
    <property type="entry name" value="ATPase_terminase-su_N"/>
</dbReference>
<dbReference type="SUPFAM" id="SSF46689">
    <property type="entry name" value="Homeodomain-like"/>
    <property type="match status" value="1"/>
</dbReference>
<dbReference type="Proteomes" id="UP000295135">
    <property type="component" value="Unassembled WGS sequence"/>
</dbReference>
<dbReference type="AlphaFoldDB" id="A0A4R3JW54"/>
<dbReference type="Gene3D" id="3.30.420.240">
    <property type="match status" value="1"/>
</dbReference>
<sequence length="597" mass="66001">MAARIPDEVRRAILKDIKAGLPSARVAEKHGVSKKFVDVQKRRLYGPGTPGQRPPVHGQEVRAEARSRYLAGEPVALIAAALGITESTVRTWARQYGWREDLARRRQTPQQLEEEVARLTAMLSQAGDGPDAYRLALRLRMLQKALDGLKKSLPRPKPLPKVANFAARELLEAATAADYGLLPYQRAFLLDDARYRVVLKARQIGFTYVIGLSAVLGLAAGRDQIIVSASEDQARLVMGHIRAHAEKLGIPIEDDGEREIRINGSKAVALSTNYRTAQGYTGDVWFDEFAWAPKADMLYNAILPAITRVGGRVTVCSTPWVPGNLFWKIATNHQGRFDHFSRHTITIHDAIGQGMPLPGGLDELRLNFDAASWAMFFECQWAEEEGALLPWTLLDELAEDLAAPQGKGRKASAAPRFGRLRLGIDLGRVADRTALVLVGEILDPVSLAPSGKLRLLAHETHQGKPFAEQRAIIERWISQWPLEQVVIDRTGLGWQLAEDLARAHPGLVVPRAFTAQSKERMALNLLRLAEQKRLSIPRDAALMAEMHAIKREATATGVKYDAPRTAAGHADRFWALAMALDGMEGYARSAGMEVELW</sequence>
<dbReference type="EMBL" id="SLZY01000014">
    <property type="protein sequence ID" value="TCS70759.1"/>
    <property type="molecule type" value="Genomic_DNA"/>
</dbReference>
<dbReference type="OrthoDB" id="8553810at2"/>
<feature type="domain" description="Terminase ATPase subunit N-terminal" evidence="2">
    <location>
        <begin position="60"/>
        <end position="100"/>
    </location>
</feature>
<dbReference type="RefSeq" id="WP_126457844.1">
    <property type="nucleotide sequence ID" value="NZ_AP018721.1"/>
</dbReference>
<keyword evidence="1" id="KW-1188">Viral release from host cell</keyword>
<dbReference type="Gene3D" id="3.40.50.300">
    <property type="entry name" value="P-loop containing nucleotide triphosphate hydrolases"/>
    <property type="match status" value="1"/>
</dbReference>
<comment type="caution">
    <text evidence="4">The sequence shown here is derived from an EMBL/GenBank/DDBJ whole genome shotgun (WGS) entry which is preliminary data.</text>
</comment>
<evidence type="ECO:0000259" key="3">
    <source>
        <dbReference type="Pfam" id="PF17289"/>
    </source>
</evidence>
<dbReference type="InterPro" id="IPR035421">
    <property type="entry name" value="Terminase_6C"/>
</dbReference>